<protein>
    <submittedName>
        <fullName evidence="1">Uncharacterized protein</fullName>
    </submittedName>
</protein>
<sequence>MAAATPDDDVQASGSRRPTNRVVKLAKRSGLLSERIFVSPLAYESWWCSSSMAAVECGNESPESAMVATYGGGGPTVGRRGVEHAQEQLIQVQQQPTSILSSLSSGTV</sequence>
<dbReference type="EnsemblPlants" id="ONIVA04G07030.1">
    <property type="protein sequence ID" value="ONIVA04G07030.1"/>
    <property type="gene ID" value="ONIVA04G07030"/>
</dbReference>
<proteinExistence type="predicted"/>
<accession>A0A0E0GZH0</accession>
<dbReference type="Gramene" id="ONIVA04G07030.1">
    <property type="protein sequence ID" value="ONIVA04G07030.1"/>
    <property type="gene ID" value="ONIVA04G07030"/>
</dbReference>
<dbReference type="AlphaFoldDB" id="A0A0E0GZH0"/>
<evidence type="ECO:0000313" key="1">
    <source>
        <dbReference type="EnsemblPlants" id="ONIVA04G07030.1"/>
    </source>
</evidence>
<dbReference type="HOGENOM" id="CLU_2201323_0_0_1"/>
<reference evidence="1" key="1">
    <citation type="submission" date="2015-04" db="UniProtKB">
        <authorList>
            <consortium name="EnsemblPlants"/>
        </authorList>
    </citation>
    <scope>IDENTIFICATION</scope>
    <source>
        <strain evidence="1">SL10</strain>
    </source>
</reference>
<dbReference type="Proteomes" id="UP000006591">
    <property type="component" value="Chromosome 4"/>
</dbReference>
<keyword evidence="2" id="KW-1185">Reference proteome</keyword>
<reference evidence="1" key="2">
    <citation type="submission" date="2018-04" db="EMBL/GenBank/DDBJ databases">
        <title>OnivRS2 (Oryza nivara Reference Sequence Version 2).</title>
        <authorList>
            <person name="Zhang J."/>
            <person name="Kudrna D."/>
            <person name="Lee S."/>
            <person name="Talag J."/>
            <person name="Rajasekar S."/>
            <person name="Welchert J."/>
            <person name="Hsing Y.-I."/>
            <person name="Wing R.A."/>
        </authorList>
    </citation>
    <scope>NUCLEOTIDE SEQUENCE [LARGE SCALE GENOMIC DNA]</scope>
    <source>
        <strain evidence="1">SL10</strain>
    </source>
</reference>
<dbReference type="OMA" id="LAYESWW"/>
<organism evidence="1">
    <name type="scientific">Oryza nivara</name>
    <name type="common">Indian wild rice</name>
    <name type="synonym">Oryza sativa f. spontanea</name>
    <dbReference type="NCBI Taxonomy" id="4536"/>
    <lineage>
        <taxon>Eukaryota</taxon>
        <taxon>Viridiplantae</taxon>
        <taxon>Streptophyta</taxon>
        <taxon>Embryophyta</taxon>
        <taxon>Tracheophyta</taxon>
        <taxon>Spermatophyta</taxon>
        <taxon>Magnoliopsida</taxon>
        <taxon>Liliopsida</taxon>
        <taxon>Poales</taxon>
        <taxon>Poaceae</taxon>
        <taxon>BOP clade</taxon>
        <taxon>Oryzoideae</taxon>
        <taxon>Oryzeae</taxon>
        <taxon>Oryzinae</taxon>
        <taxon>Oryza</taxon>
    </lineage>
</organism>
<name>A0A0E0GZH0_ORYNI</name>
<evidence type="ECO:0000313" key="2">
    <source>
        <dbReference type="Proteomes" id="UP000006591"/>
    </source>
</evidence>